<dbReference type="InterPro" id="IPR021109">
    <property type="entry name" value="Peptidase_aspartic_dom_sf"/>
</dbReference>
<dbReference type="InterPro" id="IPR034164">
    <property type="entry name" value="Pepsin-like_dom"/>
</dbReference>
<protein>
    <submittedName>
        <fullName evidence="7">Acid protease</fullName>
    </submittedName>
</protein>
<evidence type="ECO:0000256" key="3">
    <source>
        <dbReference type="PIRSR" id="PIRSR601461-1"/>
    </source>
</evidence>
<keyword evidence="4" id="KW-1015">Disulfide bond</keyword>
<evidence type="ECO:0000313" key="7">
    <source>
        <dbReference type="EMBL" id="KAJ7770307.1"/>
    </source>
</evidence>
<evidence type="ECO:0000256" key="2">
    <source>
        <dbReference type="ARBA" id="ARBA00022750"/>
    </source>
</evidence>
<dbReference type="EMBL" id="JARJLG010000024">
    <property type="protein sequence ID" value="KAJ7770307.1"/>
    <property type="molecule type" value="Genomic_DNA"/>
</dbReference>
<dbReference type="Pfam" id="PF00026">
    <property type="entry name" value="Asp"/>
    <property type="match status" value="1"/>
</dbReference>
<evidence type="ECO:0000256" key="1">
    <source>
        <dbReference type="ARBA" id="ARBA00007447"/>
    </source>
</evidence>
<dbReference type="InterPro" id="IPR001969">
    <property type="entry name" value="Aspartic_peptidase_AS"/>
</dbReference>
<dbReference type="SUPFAM" id="SSF50630">
    <property type="entry name" value="Acid proteases"/>
    <property type="match status" value="1"/>
</dbReference>
<dbReference type="AlphaFoldDB" id="A0AAD7JTT8"/>
<comment type="caution">
    <text evidence="7">The sequence shown here is derived from an EMBL/GenBank/DDBJ whole genome shotgun (WGS) entry which is preliminary data.</text>
</comment>
<proteinExistence type="inferred from homology"/>
<dbReference type="Proteomes" id="UP001215280">
    <property type="component" value="Unassembled WGS sequence"/>
</dbReference>
<feature type="domain" description="Peptidase A1" evidence="6">
    <location>
        <begin position="10"/>
        <end position="363"/>
    </location>
</feature>
<organism evidence="7 8">
    <name type="scientific">Mycena maculata</name>
    <dbReference type="NCBI Taxonomy" id="230809"/>
    <lineage>
        <taxon>Eukaryota</taxon>
        <taxon>Fungi</taxon>
        <taxon>Dikarya</taxon>
        <taxon>Basidiomycota</taxon>
        <taxon>Agaricomycotina</taxon>
        <taxon>Agaricomycetes</taxon>
        <taxon>Agaricomycetidae</taxon>
        <taxon>Agaricales</taxon>
        <taxon>Marasmiineae</taxon>
        <taxon>Mycenaceae</taxon>
        <taxon>Mycena</taxon>
    </lineage>
</organism>
<sequence length="368" mass="39043">LVGADYDFEYLTNGTFGDQTFSLIVDTGSSDTWLAEKGFACFNLTGHPEPASTCAFGTQGFDTQLSKSFQSYPDTTFSIAYGDGEYLSGVAGFETVTVSGLTVTHQEIGIVSHAAWIGDGINTGLLGLAYPFLTSVASTAHGQQMQYNPFFFNAVQQNKVPQPYFSLALNRGTDAGKHSPSIDPRLGYLAFGGIAPVPVTSTAVTVPVQGYSLTTRAPTTGPNATFFYYTVDVQKYTFPGSGAVNTANNATILDSGTTLCIVPSPVAQAYNKGFGTWRQGSYYVDCGAHAPPFAVTLGGKTFAVDGRDLVVPVGKDANGTDLCVSGIQDGGPEMDGSVFILGDVFLHNVVTTFDIQNNRITLTQRQNY</sequence>
<gene>
    <name evidence="7" type="ORF">DFH07DRAFT_725610</name>
</gene>
<dbReference type="GO" id="GO:0006508">
    <property type="term" value="P:proteolysis"/>
    <property type="evidence" value="ECO:0007669"/>
    <property type="project" value="UniProtKB-KW"/>
</dbReference>
<feature type="active site" evidence="3">
    <location>
        <position position="26"/>
    </location>
</feature>
<reference evidence="7" key="1">
    <citation type="submission" date="2023-03" db="EMBL/GenBank/DDBJ databases">
        <title>Massive genome expansion in bonnet fungi (Mycena s.s.) driven by repeated elements and novel gene families across ecological guilds.</title>
        <authorList>
            <consortium name="Lawrence Berkeley National Laboratory"/>
            <person name="Harder C.B."/>
            <person name="Miyauchi S."/>
            <person name="Viragh M."/>
            <person name="Kuo A."/>
            <person name="Thoen E."/>
            <person name="Andreopoulos B."/>
            <person name="Lu D."/>
            <person name="Skrede I."/>
            <person name="Drula E."/>
            <person name="Henrissat B."/>
            <person name="Morin E."/>
            <person name="Kohler A."/>
            <person name="Barry K."/>
            <person name="LaButti K."/>
            <person name="Morin E."/>
            <person name="Salamov A."/>
            <person name="Lipzen A."/>
            <person name="Mereny Z."/>
            <person name="Hegedus B."/>
            <person name="Baldrian P."/>
            <person name="Stursova M."/>
            <person name="Weitz H."/>
            <person name="Taylor A."/>
            <person name="Grigoriev I.V."/>
            <person name="Nagy L.G."/>
            <person name="Martin F."/>
            <person name="Kauserud H."/>
        </authorList>
    </citation>
    <scope>NUCLEOTIDE SEQUENCE</scope>
    <source>
        <strain evidence="7">CBHHK188m</strain>
    </source>
</reference>
<dbReference type="InterPro" id="IPR001461">
    <property type="entry name" value="Aspartic_peptidase_A1"/>
</dbReference>
<dbReference type="GO" id="GO:0004190">
    <property type="term" value="F:aspartic-type endopeptidase activity"/>
    <property type="evidence" value="ECO:0007669"/>
    <property type="project" value="UniProtKB-KW"/>
</dbReference>
<keyword evidence="8" id="KW-1185">Reference proteome</keyword>
<dbReference type="InterPro" id="IPR033121">
    <property type="entry name" value="PEPTIDASE_A1"/>
</dbReference>
<evidence type="ECO:0000259" key="6">
    <source>
        <dbReference type="PROSITE" id="PS51767"/>
    </source>
</evidence>
<comment type="similarity">
    <text evidence="1 5">Belongs to the peptidase A1 family.</text>
</comment>
<keyword evidence="2 5" id="KW-0064">Aspartyl protease</keyword>
<feature type="active site" evidence="3">
    <location>
        <position position="254"/>
    </location>
</feature>
<feature type="non-terminal residue" evidence="7">
    <location>
        <position position="1"/>
    </location>
</feature>
<dbReference type="PANTHER" id="PTHR47966:SF47">
    <property type="entry name" value="ENDOPEPTIDASE, PUTATIVE (AFU_ORTHOLOGUE AFUA_3G01220)-RELATED"/>
    <property type="match status" value="1"/>
</dbReference>
<name>A0AAD7JTT8_9AGAR</name>
<accession>A0AAD7JTT8</accession>
<feature type="non-terminal residue" evidence="7">
    <location>
        <position position="368"/>
    </location>
</feature>
<dbReference type="PROSITE" id="PS00141">
    <property type="entry name" value="ASP_PROTEASE"/>
    <property type="match status" value="1"/>
</dbReference>
<evidence type="ECO:0000256" key="4">
    <source>
        <dbReference type="PIRSR" id="PIRSR601461-2"/>
    </source>
</evidence>
<dbReference type="PRINTS" id="PR00792">
    <property type="entry name" value="PEPSIN"/>
</dbReference>
<dbReference type="CDD" id="cd05471">
    <property type="entry name" value="pepsin_like"/>
    <property type="match status" value="1"/>
</dbReference>
<evidence type="ECO:0000256" key="5">
    <source>
        <dbReference type="RuleBase" id="RU000454"/>
    </source>
</evidence>
<dbReference type="PANTHER" id="PTHR47966">
    <property type="entry name" value="BETA-SITE APP-CLEAVING ENZYME, ISOFORM A-RELATED"/>
    <property type="match status" value="1"/>
</dbReference>
<keyword evidence="5" id="KW-0378">Hydrolase</keyword>
<dbReference type="PROSITE" id="PS51767">
    <property type="entry name" value="PEPTIDASE_A1"/>
    <property type="match status" value="1"/>
</dbReference>
<dbReference type="GO" id="GO:0000324">
    <property type="term" value="C:fungal-type vacuole"/>
    <property type="evidence" value="ECO:0007669"/>
    <property type="project" value="TreeGrafter"/>
</dbReference>
<keyword evidence="5 7" id="KW-0645">Protease</keyword>
<feature type="disulfide bond" evidence="4">
    <location>
        <begin position="286"/>
        <end position="323"/>
    </location>
</feature>
<evidence type="ECO:0000313" key="8">
    <source>
        <dbReference type="Proteomes" id="UP001215280"/>
    </source>
</evidence>
<dbReference type="Gene3D" id="2.40.70.10">
    <property type="entry name" value="Acid Proteases"/>
    <property type="match status" value="2"/>
</dbReference>